<evidence type="ECO:0000256" key="4">
    <source>
        <dbReference type="ARBA" id="ARBA00022729"/>
    </source>
</evidence>
<dbReference type="Pfam" id="PF10459">
    <property type="entry name" value="Peptidase_S46"/>
    <property type="match status" value="1"/>
</dbReference>
<keyword evidence="5 7" id="KW-0378">Hydrolase</keyword>
<evidence type="ECO:0000256" key="6">
    <source>
        <dbReference type="ARBA" id="ARBA00022825"/>
    </source>
</evidence>
<comment type="similarity">
    <text evidence="1 7">Belongs to the peptidase S46 family.</text>
</comment>
<protein>
    <recommendedName>
        <fullName evidence="7">Dipeptidyl-peptidase</fullName>
        <ecNumber evidence="7">3.4.14.-</ecNumber>
    </recommendedName>
</protein>
<evidence type="ECO:0000256" key="2">
    <source>
        <dbReference type="ARBA" id="ARBA00022438"/>
    </source>
</evidence>
<evidence type="ECO:0000256" key="1">
    <source>
        <dbReference type="ARBA" id="ARBA00010491"/>
    </source>
</evidence>
<keyword evidence="4" id="KW-0732">Signal</keyword>
<proteinExistence type="inferred from homology"/>
<dbReference type="GO" id="GO:0006508">
    <property type="term" value="P:proteolysis"/>
    <property type="evidence" value="ECO:0007669"/>
    <property type="project" value="UniProtKB-KW"/>
</dbReference>
<dbReference type="PANTHER" id="PTHR38469">
    <property type="entry name" value="PERIPLASMIC PEPTIDASE SUBFAMILY S1B"/>
    <property type="match status" value="1"/>
</dbReference>
<dbReference type="Proteomes" id="UP000095591">
    <property type="component" value="Unassembled WGS sequence"/>
</dbReference>
<dbReference type="GO" id="GO:0043171">
    <property type="term" value="P:peptide catabolic process"/>
    <property type="evidence" value="ECO:0007669"/>
    <property type="project" value="UniProtKB-UniRule"/>
</dbReference>
<dbReference type="RefSeq" id="WP_044545982.1">
    <property type="nucleotide sequence ID" value="NZ_CDRH01000464.1"/>
</dbReference>
<keyword evidence="2 7" id="KW-0031">Aminopeptidase</keyword>
<gene>
    <name evidence="8" type="ORF">ERS852429_02420</name>
</gene>
<keyword evidence="3 7" id="KW-0645">Protease</keyword>
<keyword evidence="6 7" id="KW-0720">Serine protease</keyword>
<sequence>MKKLFLSVAAAILAFPVLADEGMWLLPLLKQQKFAEMQALGLRLSDQEVYSAEAPSLKDGVVRFGGGCTGEMISPDGLVLTNHHCGYSSIQRHSTLEHDYLTDGFWAMSRDKELPNPGLTVTFIDKIDDVTDYVRTELKKITDPNSMEFLSAKYLNGLAKAKVGEKFLQDNPGTEVEIKAFYGGNKYYMFTKKVYSDVRLVGAPPSSIGKFGADTDNWMWPRHTGDFSLFRVYADANGNPAPYSETNVPLRPKRWLKLSLKGVEENDYAMIMGFPGRTNKYYTSWEVAERRDIDNAVRINIRNLRQEAMLEEMLKDPQVRIQYASKYAGSTNAYKNAIGSNWAINKRNFEQVKNDEQNRLIAWSKKMCEPSYPEALLTLEQIVNDRKDLRFRSWMLDEALSRGIEFSKVPTDIETVCEALEGKDRSEQQKQVTQLERAFHRFADKDYAPMVDKKIAKVMLKEYRRLVAPKSQPAYFSVIDSKFKGDVDKFVDYLFDKSIYGSEKNFNAFKEHPSVKTLREDPMILFAQSVKDEKKALDKALADFDAGYAIAHRAYVKGLLAMYGDLASFPDANSTLRLTYGQVKGYSPRDCDYYGHQTTLDGVMEKEDSTNWEFVVSARLKELYQAGDFGPYKMPNGKMPVAFCATTHTTGGNSGSPVLNGQGELIGINFDRNWEGVGGDIQYLPDYQRSIIVDIRYVLFVIDKYAGAGYLLNEMEFSR</sequence>
<dbReference type="SUPFAM" id="SSF50494">
    <property type="entry name" value="Trypsin-like serine proteases"/>
    <property type="match status" value="1"/>
</dbReference>
<dbReference type="GO" id="GO:0070009">
    <property type="term" value="F:serine-type aminopeptidase activity"/>
    <property type="evidence" value="ECO:0007669"/>
    <property type="project" value="UniProtKB-UniRule"/>
</dbReference>
<dbReference type="InterPro" id="IPR009003">
    <property type="entry name" value="Peptidase_S1_PA"/>
</dbReference>
<accession>A0A173UZ61</accession>
<evidence type="ECO:0000313" key="8">
    <source>
        <dbReference type="EMBL" id="CUN19586.1"/>
    </source>
</evidence>
<dbReference type="AlphaFoldDB" id="A0A173UZ61"/>
<dbReference type="InterPro" id="IPR019500">
    <property type="entry name" value="Pep_S46"/>
</dbReference>
<comment type="function">
    <text evidence="7">Catalyzes the removal of dipeptides from the N-terminus of oligopeptides.</text>
</comment>
<dbReference type="EC" id="3.4.14.-" evidence="7"/>
<evidence type="ECO:0000256" key="7">
    <source>
        <dbReference type="RuleBase" id="RU366067"/>
    </source>
</evidence>
<evidence type="ECO:0000256" key="3">
    <source>
        <dbReference type="ARBA" id="ARBA00022670"/>
    </source>
</evidence>
<dbReference type="Gene3D" id="2.40.10.10">
    <property type="entry name" value="Trypsin-like serine proteases"/>
    <property type="match status" value="1"/>
</dbReference>
<name>A0A173UZ61_PARDI</name>
<evidence type="ECO:0000313" key="9">
    <source>
        <dbReference type="Proteomes" id="UP000095591"/>
    </source>
</evidence>
<dbReference type="EMBL" id="CYXP01000005">
    <property type="protein sequence ID" value="CUN19586.1"/>
    <property type="molecule type" value="Genomic_DNA"/>
</dbReference>
<dbReference type="GO" id="GO:0008239">
    <property type="term" value="F:dipeptidyl-peptidase activity"/>
    <property type="evidence" value="ECO:0007669"/>
    <property type="project" value="UniProtKB-UniRule"/>
</dbReference>
<dbReference type="InterPro" id="IPR043504">
    <property type="entry name" value="Peptidase_S1_PA_chymotrypsin"/>
</dbReference>
<organism evidence="8 9">
    <name type="scientific">Parabacteroides distasonis</name>
    <dbReference type="NCBI Taxonomy" id="823"/>
    <lineage>
        <taxon>Bacteria</taxon>
        <taxon>Pseudomonadati</taxon>
        <taxon>Bacteroidota</taxon>
        <taxon>Bacteroidia</taxon>
        <taxon>Bacteroidales</taxon>
        <taxon>Tannerellaceae</taxon>
        <taxon>Parabacteroides</taxon>
    </lineage>
</organism>
<evidence type="ECO:0000256" key="5">
    <source>
        <dbReference type="ARBA" id="ARBA00022801"/>
    </source>
</evidence>
<dbReference type="PANTHER" id="PTHR38469:SF1">
    <property type="entry name" value="PERIPLASMIC PEPTIDASE SUBFAMILY S1B"/>
    <property type="match status" value="1"/>
</dbReference>
<reference evidence="8 9" key="1">
    <citation type="submission" date="2015-09" db="EMBL/GenBank/DDBJ databases">
        <authorList>
            <consortium name="Pathogen Informatics"/>
        </authorList>
    </citation>
    <scope>NUCLEOTIDE SEQUENCE [LARGE SCALE GENOMIC DNA]</scope>
    <source>
        <strain evidence="8 9">2789STDY5608872</strain>
    </source>
</reference>